<dbReference type="GO" id="GO:0008233">
    <property type="term" value="F:peptidase activity"/>
    <property type="evidence" value="ECO:0007669"/>
    <property type="project" value="InterPro"/>
</dbReference>
<dbReference type="RefSeq" id="WP_105052900.1">
    <property type="nucleotide sequence ID" value="NZ_BMYG01000001.1"/>
</dbReference>
<dbReference type="PANTHER" id="PTHR34385">
    <property type="entry name" value="D-ALANYL-D-ALANINE CARBOXYPEPTIDASE"/>
    <property type="match status" value="1"/>
</dbReference>
<accession>A0A2S7UXF7</accession>
<reference evidence="2 3" key="1">
    <citation type="submission" date="2016-12" db="EMBL/GenBank/DDBJ databases">
        <title>Diversity of luminous bacteria.</title>
        <authorList>
            <person name="Yoshizawa S."/>
            <person name="Kogure K."/>
        </authorList>
    </citation>
    <scope>NUCLEOTIDE SEQUENCE [LARGE SCALE GENOMIC DNA]</scope>
    <source>
        <strain evidence="2 3">SA4-48</strain>
    </source>
</reference>
<dbReference type="OrthoDB" id="9792074at2"/>
<evidence type="ECO:0000313" key="3">
    <source>
        <dbReference type="Proteomes" id="UP000239007"/>
    </source>
</evidence>
<evidence type="ECO:0000259" key="1">
    <source>
        <dbReference type="Pfam" id="PF02557"/>
    </source>
</evidence>
<comment type="caution">
    <text evidence="2">The sequence shown here is derived from an EMBL/GenBank/DDBJ whole genome shotgun (WGS) entry which is preliminary data.</text>
</comment>
<protein>
    <recommendedName>
        <fullName evidence="1">D-alanyl-D-alanine carboxypeptidase-like core domain-containing protein</fullName>
    </recommendedName>
</protein>
<evidence type="ECO:0000313" key="2">
    <source>
        <dbReference type="EMBL" id="PQJ54385.1"/>
    </source>
</evidence>
<dbReference type="Gene3D" id="3.30.1380.10">
    <property type="match status" value="1"/>
</dbReference>
<dbReference type="InterPro" id="IPR052179">
    <property type="entry name" value="DD-CPase-like"/>
</dbReference>
<dbReference type="InterPro" id="IPR003709">
    <property type="entry name" value="VanY-like_core_dom"/>
</dbReference>
<proteinExistence type="predicted"/>
<organism evidence="2 3">
    <name type="scientific">Psychrosphaera saromensis</name>
    <dbReference type="NCBI Taxonomy" id="716813"/>
    <lineage>
        <taxon>Bacteria</taxon>
        <taxon>Pseudomonadati</taxon>
        <taxon>Pseudomonadota</taxon>
        <taxon>Gammaproteobacteria</taxon>
        <taxon>Alteromonadales</taxon>
        <taxon>Pseudoalteromonadaceae</taxon>
        <taxon>Psychrosphaera</taxon>
    </lineage>
</organism>
<feature type="domain" description="D-alanyl-D-alanine carboxypeptidase-like core" evidence="1">
    <location>
        <begin position="27"/>
        <end position="179"/>
    </location>
</feature>
<dbReference type="InterPro" id="IPR009045">
    <property type="entry name" value="Zn_M74/Hedgehog-like"/>
</dbReference>
<keyword evidence="3" id="KW-1185">Reference proteome</keyword>
<dbReference type="AlphaFoldDB" id="A0A2S7UXF7"/>
<dbReference type="PANTHER" id="PTHR34385:SF1">
    <property type="entry name" value="PEPTIDOGLYCAN L-ALANYL-D-GLUTAMATE ENDOPEPTIDASE CWLK"/>
    <property type="match status" value="1"/>
</dbReference>
<gene>
    <name evidence="2" type="ORF">BTO11_12435</name>
</gene>
<name>A0A2S7UXF7_9GAMM</name>
<sequence>MLFESNKNQTLGTTDEHIVDIGQGTFVNVKMADAFLLLQQEGKQAGFDICIASGFRNFERQLAIWNAKFNNLRPVLDRQQQTIDMTKLTDWEKVQAILTYSALPGTSRHHWGTDIDIYDKNAVPADYQLQLVPSEYTQGPFVQLSKWIIDNSHKFGFYLPYQSDNAGVAPEPWHLSYQPLSSQYQDALQQNPQWLIDCLGASDIGGKQAIIDNIEQILSHYVFNITPADRMI</sequence>
<dbReference type="SUPFAM" id="SSF55166">
    <property type="entry name" value="Hedgehog/DD-peptidase"/>
    <property type="match status" value="1"/>
</dbReference>
<dbReference type="Proteomes" id="UP000239007">
    <property type="component" value="Unassembled WGS sequence"/>
</dbReference>
<dbReference type="EMBL" id="MSCH01000003">
    <property type="protein sequence ID" value="PQJ54385.1"/>
    <property type="molecule type" value="Genomic_DNA"/>
</dbReference>
<dbReference type="CDD" id="cd14847">
    <property type="entry name" value="DD-carboxypeptidase_like"/>
    <property type="match status" value="1"/>
</dbReference>
<dbReference type="Pfam" id="PF02557">
    <property type="entry name" value="VanY"/>
    <property type="match status" value="1"/>
</dbReference>
<dbReference type="GO" id="GO:0006508">
    <property type="term" value="P:proteolysis"/>
    <property type="evidence" value="ECO:0007669"/>
    <property type="project" value="InterPro"/>
</dbReference>